<comment type="caution">
    <text evidence="1">The sequence shown here is derived from an EMBL/GenBank/DDBJ whole genome shotgun (WGS) entry which is preliminary data.</text>
</comment>
<evidence type="ECO:0000313" key="2">
    <source>
        <dbReference type="Proteomes" id="UP001159363"/>
    </source>
</evidence>
<organism evidence="1 2">
    <name type="scientific">Dryococelus australis</name>
    <dbReference type="NCBI Taxonomy" id="614101"/>
    <lineage>
        <taxon>Eukaryota</taxon>
        <taxon>Metazoa</taxon>
        <taxon>Ecdysozoa</taxon>
        <taxon>Arthropoda</taxon>
        <taxon>Hexapoda</taxon>
        <taxon>Insecta</taxon>
        <taxon>Pterygota</taxon>
        <taxon>Neoptera</taxon>
        <taxon>Polyneoptera</taxon>
        <taxon>Phasmatodea</taxon>
        <taxon>Verophasmatodea</taxon>
        <taxon>Anareolatae</taxon>
        <taxon>Phasmatidae</taxon>
        <taxon>Eurycanthinae</taxon>
        <taxon>Dryococelus</taxon>
    </lineage>
</organism>
<name>A0ABQ9GPA9_9NEOP</name>
<protein>
    <recommendedName>
        <fullName evidence="3">Integrase catalytic domain-containing protein</fullName>
    </recommendedName>
</protein>
<proteinExistence type="predicted"/>
<gene>
    <name evidence="1" type="ORF">PR048_024708</name>
</gene>
<dbReference type="EMBL" id="JARBHB010000010">
    <property type="protein sequence ID" value="KAJ8873872.1"/>
    <property type="molecule type" value="Genomic_DNA"/>
</dbReference>
<accession>A0ABQ9GPA9</accession>
<keyword evidence="2" id="KW-1185">Reference proteome</keyword>
<dbReference type="Proteomes" id="UP001159363">
    <property type="component" value="Chromosome 9"/>
</dbReference>
<sequence>MKARHIVKALVDKVWKFFEASEQIVSDNASYFNYRKMKDLCFDNDHRNWDMNLPDLSLAFNSDTHNATGFTPSKVFLGRELSSPLLNVGGGGGNSI</sequence>
<reference evidence="1 2" key="1">
    <citation type="submission" date="2023-02" db="EMBL/GenBank/DDBJ databases">
        <title>LHISI_Scaffold_Assembly.</title>
        <authorList>
            <person name="Stuart O.P."/>
            <person name="Cleave R."/>
            <person name="Magrath M.J.L."/>
            <person name="Mikheyev A.S."/>
        </authorList>
    </citation>
    <scope>NUCLEOTIDE SEQUENCE [LARGE SCALE GENOMIC DNA]</scope>
    <source>
        <strain evidence="1">Daus_M_001</strain>
        <tissue evidence="1">Leg muscle</tissue>
    </source>
</reference>
<evidence type="ECO:0000313" key="1">
    <source>
        <dbReference type="EMBL" id="KAJ8873872.1"/>
    </source>
</evidence>
<evidence type="ECO:0008006" key="3">
    <source>
        <dbReference type="Google" id="ProtNLM"/>
    </source>
</evidence>